<dbReference type="EMBL" id="CP028130">
    <property type="protein sequence ID" value="AZZ56925.1"/>
    <property type="molecule type" value="Genomic_DNA"/>
</dbReference>
<proteinExistence type="predicted"/>
<sequence length="270" mass="28395">MTRLRSLRRTVVALLASVCGSVALVALGPAAPAAQAQSLREQIPIVGGTVLEVPEDRWCTAGVVLKSRSWLSLASPVGQATRYIALAKHCARLGSDISVRGTVVGTVTWVSSRYDLEIVKIPPSTVQRPVCTGASQLHHCTIPPAIPKAVGRIILLDSAGREQVVPVRGKGLPANGERFCTSGAISFVNCSFETVYVPPSARDMLPACARSRTTRSIVGGDSGGPVASTDGKIYGIILLEGYGPKAGLMGYLPIDLIFQDLGYTYDLAPA</sequence>
<organism evidence="2 3">
    <name type="scientific">Rathayibacter iranicus</name>
    <dbReference type="NCBI Taxonomy" id="59737"/>
    <lineage>
        <taxon>Bacteria</taxon>
        <taxon>Bacillati</taxon>
        <taxon>Actinomycetota</taxon>
        <taxon>Actinomycetes</taxon>
        <taxon>Micrococcales</taxon>
        <taxon>Microbacteriaceae</taxon>
        <taxon>Rathayibacter</taxon>
    </lineage>
</organism>
<dbReference type="InterPro" id="IPR009003">
    <property type="entry name" value="Peptidase_S1_PA"/>
</dbReference>
<feature type="signal peptide" evidence="1">
    <location>
        <begin position="1"/>
        <end position="36"/>
    </location>
</feature>
<accession>A0AAD1ENM0</accession>
<dbReference type="InterPro" id="IPR006311">
    <property type="entry name" value="TAT_signal"/>
</dbReference>
<keyword evidence="1" id="KW-0732">Signal</keyword>
<dbReference type="InterPro" id="IPR043504">
    <property type="entry name" value="Peptidase_S1_PA_chymotrypsin"/>
</dbReference>
<dbReference type="Proteomes" id="UP000283946">
    <property type="component" value="Chromosome"/>
</dbReference>
<dbReference type="Gene3D" id="2.40.10.10">
    <property type="entry name" value="Trypsin-like serine proteases"/>
    <property type="match status" value="2"/>
</dbReference>
<name>A0AAD1ENM0_9MICO</name>
<evidence type="ECO:0000313" key="3">
    <source>
        <dbReference type="Proteomes" id="UP000283946"/>
    </source>
</evidence>
<reference evidence="2 3" key="1">
    <citation type="submission" date="2018-03" db="EMBL/GenBank/DDBJ databases">
        <title>Bacteriophage NCPPB3778 and a type I-E CRISPR drive the evolution of the US Biological Select Agent, Rathayibacter toxicus.</title>
        <authorList>
            <person name="Davis E.W.II."/>
            <person name="Tabima J.F."/>
            <person name="Weisberg A.J."/>
            <person name="Dantas Lopes L."/>
            <person name="Wiseman M.S."/>
            <person name="Wiseman M.S."/>
            <person name="Pupko T."/>
            <person name="Belcher M.S."/>
            <person name="Sechler A.J."/>
            <person name="Tancos M.A."/>
            <person name="Schroeder B.K."/>
            <person name="Murray T.D."/>
            <person name="Luster D.G."/>
            <person name="Schneider W.L."/>
            <person name="Rogers E."/>
            <person name="Andreote F.D."/>
            <person name="Grunwald N.J."/>
            <person name="Putnam M.L."/>
            <person name="Chang J.H."/>
        </authorList>
    </citation>
    <scope>NUCLEOTIDE SEQUENCE [LARGE SCALE GENOMIC DNA]</scope>
    <source>
        <strain evidence="2 3">NCCPB 2253</strain>
    </source>
</reference>
<gene>
    <name evidence="2" type="ORF">C7V51_14340</name>
</gene>
<protein>
    <submittedName>
        <fullName evidence="2">Uncharacterized protein</fullName>
    </submittedName>
</protein>
<dbReference type="PROSITE" id="PS51318">
    <property type="entry name" value="TAT"/>
    <property type="match status" value="1"/>
</dbReference>
<feature type="chain" id="PRO_5041966271" evidence="1">
    <location>
        <begin position="37"/>
        <end position="270"/>
    </location>
</feature>
<dbReference type="KEGG" id="ria:C7V51_14340"/>
<evidence type="ECO:0000313" key="2">
    <source>
        <dbReference type="EMBL" id="AZZ56925.1"/>
    </source>
</evidence>
<evidence type="ECO:0000256" key="1">
    <source>
        <dbReference type="SAM" id="SignalP"/>
    </source>
</evidence>
<dbReference type="SUPFAM" id="SSF50494">
    <property type="entry name" value="Trypsin-like serine proteases"/>
    <property type="match status" value="1"/>
</dbReference>
<dbReference type="AlphaFoldDB" id="A0AAD1ENM0"/>
<dbReference type="RefSeq" id="WP_104266137.1">
    <property type="nucleotide sequence ID" value="NZ_CP028130.1"/>
</dbReference>